<feature type="compositionally biased region" description="Basic and acidic residues" evidence="1">
    <location>
        <begin position="14"/>
        <end position="29"/>
    </location>
</feature>
<sequence>MDFSPIPTAATMRRASERASERARERERE</sequence>
<dbReference type="Proteomes" id="UP000663760">
    <property type="component" value="Chromosome 16"/>
</dbReference>
<accession>A0A7I8LHB2</accession>
<keyword evidence="3" id="KW-1185">Reference proteome</keyword>
<reference evidence="2" key="1">
    <citation type="submission" date="2020-02" db="EMBL/GenBank/DDBJ databases">
        <authorList>
            <person name="Scholz U."/>
            <person name="Mascher M."/>
            <person name="Fiebig A."/>
        </authorList>
    </citation>
    <scope>NUCLEOTIDE SEQUENCE</scope>
</reference>
<protein>
    <submittedName>
        <fullName evidence="2">Uncharacterized protein</fullName>
    </submittedName>
</protein>
<proteinExistence type="predicted"/>
<evidence type="ECO:0000313" key="3">
    <source>
        <dbReference type="Proteomes" id="UP000663760"/>
    </source>
</evidence>
<name>A0A7I8LHB2_SPIIN</name>
<evidence type="ECO:0000313" key="2">
    <source>
        <dbReference type="EMBL" id="CAA7409427.1"/>
    </source>
</evidence>
<organism evidence="2 3">
    <name type="scientific">Spirodela intermedia</name>
    <name type="common">Intermediate duckweed</name>
    <dbReference type="NCBI Taxonomy" id="51605"/>
    <lineage>
        <taxon>Eukaryota</taxon>
        <taxon>Viridiplantae</taxon>
        <taxon>Streptophyta</taxon>
        <taxon>Embryophyta</taxon>
        <taxon>Tracheophyta</taxon>
        <taxon>Spermatophyta</taxon>
        <taxon>Magnoliopsida</taxon>
        <taxon>Liliopsida</taxon>
        <taxon>Araceae</taxon>
        <taxon>Lemnoideae</taxon>
        <taxon>Spirodela</taxon>
    </lineage>
</organism>
<feature type="region of interest" description="Disordered" evidence="1">
    <location>
        <begin position="1"/>
        <end position="29"/>
    </location>
</feature>
<gene>
    <name evidence="2" type="ORF">SI8410_16020105</name>
</gene>
<evidence type="ECO:0000256" key="1">
    <source>
        <dbReference type="SAM" id="MobiDB-lite"/>
    </source>
</evidence>
<dbReference type="AlphaFoldDB" id="A0A7I8LHB2"/>
<dbReference type="EMBL" id="LR746279">
    <property type="protein sequence ID" value="CAA7409427.1"/>
    <property type="molecule type" value="Genomic_DNA"/>
</dbReference>